<evidence type="ECO:0000313" key="1">
    <source>
        <dbReference type="EMBL" id="KAF9648476.1"/>
    </source>
</evidence>
<feature type="non-terminal residue" evidence="1">
    <location>
        <position position="1"/>
    </location>
</feature>
<dbReference type="EMBL" id="MU118013">
    <property type="protein sequence ID" value="KAF9648476.1"/>
    <property type="molecule type" value="Genomic_DNA"/>
</dbReference>
<keyword evidence="2" id="KW-1185">Reference proteome</keyword>
<evidence type="ECO:0000313" key="2">
    <source>
        <dbReference type="Proteomes" id="UP000886501"/>
    </source>
</evidence>
<dbReference type="Proteomes" id="UP000886501">
    <property type="component" value="Unassembled WGS sequence"/>
</dbReference>
<reference evidence="1" key="2">
    <citation type="journal article" date="2020" name="Nat. Commun.">
        <title>Large-scale genome sequencing of mycorrhizal fungi provides insights into the early evolution of symbiotic traits.</title>
        <authorList>
            <person name="Miyauchi S."/>
            <person name="Kiss E."/>
            <person name="Kuo A."/>
            <person name="Drula E."/>
            <person name="Kohler A."/>
            <person name="Sanchez-Garcia M."/>
            <person name="Morin E."/>
            <person name="Andreopoulos B."/>
            <person name="Barry K.W."/>
            <person name="Bonito G."/>
            <person name="Buee M."/>
            <person name="Carver A."/>
            <person name="Chen C."/>
            <person name="Cichocki N."/>
            <person name="Clum A."/>
            <person name="Culley D."/>
            <person name="Crous P.W."/>
            <person name="Fauchery L."/>
            <person name="Girlanda M."/>
            <person name="Hayes R.D."/>
            <person name="Keri Z."/>
            <person name="LaButti K."/>
            <person name="Lipzen A."/>
            <person name="Lombard V."/>
            <person name="Magnuson J."/>
            <person name="Maillard F."/>
            <person name="Murat C."/>
            <person name="Nolan M."/>
            <person name="Ohm R.A."/>
            <person name="Pangilinan J."/>
            <person name="Pereira M.F."/>
            <person name="Perotto S."/>
            <person name="Peter M."/>
            <person name="Pfister S."/>
            <person name="Riley R."/>
            <person name="Sitrit Y."/>
            <person name="Stielow J.B."/>
            <person name="Szollosi G."/>
            <person name="Zifcakova L."/>
            <person name="Stursova M."/>
            <person name="Spatafora J.W."/>
            <person name="Tedersoo L."/>
            <person name="Vaario L.M."/>
            <person name="Yamada A."/>
            <person name="Yan M."/>
            <person name="Wang P."/>
            <person name="Xu J."/>
            <person name="Bruns T."/>
            <person name="Baldrian P."/>
            <person name="Vilgalys R."/>
            <person name="Dunand C."/>
            <person name="Henrissat B."/>
            <person name="Grigoriev I.V."/>
            <person name="Hibbett D."/>
            <person name="Nagy L.G."/>
            <person name="Martin F.M."/>
        </authorList>
    </citation>
    <scope>NUCLEOTIDE SEQUENCE</scope>
    <source>
        <strain evidence="1">P2</strain>
    </source>
</reference>
<feature type="non-terminal residue" evidence="1">
    <location>
        <position position="226"/>
    </location>
</feature>
<organism evidence="1 2">
    <name type="scientific">Thelephora ganbajun</name>
    <name type="common">Ganba fungus</name>
    <dbReference type="NCBI Taxonomy" id="370292"/>
    <lineage>
        <taxon>Eukaryota</taxon>
        <taxon>Fungi</taxon>
        <taxon>Dikarya</taxon>
        <taxon>Basidiomycota</taxon>
        <taxon>Agaricomycotina</taxon>
        <taxon>Agaricomycetes</taxon>
        <taxon>Thelephorales</taxon>
        <taxon>Thelephoraceae</taxon>
        <taxon>Thelephora</taxon>
    </lineage>
</organism>
<reference evidence="1" key="1">
    <citation type="submission" date="2019-10" db="EMBL/GenBank/DDBJ databases">
        <authorList>
            <consortium name="DOE Joint Genome Institute"/>
            <person name="Kuo A."/>
            <person name="Miyauchi S."/>
            <person name="Kiss E."/>
            <person name="Drula E."/>
            <person name="Kohler A."/>
            <person name="Sanchez-Garcia M."/>
            <person name="Andreopoulos B."/>
            <person name="Barry K.W."/>
            <person name="Bonito G."/>
            <person name="Buee M."/>
            <person name="Carver A."/>
            <person name="Chen C."/>
            <person name="Cichocki N."/>
            <person name="Clum A."/>
            <person name="Culley D."/>
            <person name="Crous P.W."/>
            <person name="Fauchery L."/>
            <person name="Girlanda M."/>
            <person name="Hayes R."/>
            <person name="Keri Z."/>
            <person name="Labutti K."/>
            <person name="Lipzen A."/>
            <person name="Lombard V."/>
            <person name="Magnuson J."/>
            <person name="Maillard F."/>
            <person name="Morin E."/>
            <person name="Murat C."/>
            <person name="Nolan M."/>
            <person name="Ohm R."/>
            <person name="Pangilinan J."/>
            <person name="Pereira M."/>
            <person name="Perotto S."/>
            <person name="Peter M."/>
            <person name="Riley R."/>
            <person name="Sitrit Y."/>
            <person name="Stielow B."/>
            <person name="Szollosi G."/>
            <person name="Zifcakova L."/>
            <person name="Stursova M."/>
            <person name="Spatafora J.W."/>
            <person name="Tedersoo L."/>
            <person name="Vaario L.-M."/>
            <person name="Yamada A."/>
            <person name="Yan M."/>
            <person name="Wang P."/>
            <person name="Xu J."/>
            <person name="Bruns T."/>
            <person name="Baldrian P."/>
            <person name="Vilgalys R."/>
            <person name="Henrissat B."/>
            <person name="Grigoriev I.V."/>
            <person name="Hibbett D."/>
            <person name="Nagy L.G."/>
            <person name="Martin F.M."/>
        </authorList>
    </citation>
    <scope>NUCLEOTIDE SEQUENCE</scope>
    <source>
        <strain evidence="1">P2</strain>
    </source>
</reference>
<gene>
    <name evidence="1" type="ORF">BDM02DRAFT_3082648</name>
</gene>
<accession>A0ACB6ZGD6</accession>
<proteinExistence type="predicted"/>
<sequence length="226" mass="24817">RIIEKSDHPDILRQQTVNGQHPEYLFLGCSDSRVSEGTIFSPPPGVLFTERNIANQYAAGDINAIAIVAYGVTELKVGHVIVMGHYGCGGVQASILNKPDHLDSAGEAIQTWVDPIRTLYHNSTRDEIVKLREYRAANPNVEPPKFDDPGFRALVEENVKNTVSRIAQGPIMTDHWQAFLAEQNNGGHKRAADSGAPLKPVYVHGFVYDIYSGQIYDLNVSQGPPG</sequence>
<comment type="caution">
    <text evidence="1">The sequence shown here is derived from an EMBL/GenBank/DDBJ whole genome shotgun (WGS) entry which is preliminary data.</text>
</comment>
<name>A0ACB6ZGD6_THEGA</name>
<protein>
    <submittedName>
        <fullName evidence="1">Carbonic anhydrase</fullName>
    </submittedName>
</protein>